<dbReference type="InterPro" id="IPR011005">
    <property type="entry name" value="Dihydropteroate_synth-like_sf"/>
</dbReference>
<dbReference type="GO" id="GO:0005524">
    <property type="term" value="F:ATP binding"/>
    <property type="evidence" value="ECO:0007669"/>
    <property type="project" value="UniProtKB-KW"/>
</dbReference>
<dbReference type="GO" id="GO:0003848">
    <property type="term" value="F:2-amino-4-hydroxy-6-hydroxymethyldihydropteridine diphosphokinase activity"/>
    <property type="evidence" value="ECO:0007669"/>
    <property type="project" value="UniProtKB-EC"/>
</dbReference>
<dbReference type="CDD" id="cd00483">
    <property type="entry name" value="HPPK"/>
    <property type="match status" value="1"/>
</dbReference>
<evidence type="ECO:0000313" key="26">
    <source>
        <dbReference type="EMBL" id="KZS96954.1"/>
    </source>
</evidence>
<evidence type="ECO:0000256" key="16">
    <source>
        <dbReference type="ARBA" id="ARBA00022777"/>
    </source>
</evidence>
<accession>A0A164YIM2</accession>
<comment type="similarity">
    <text evidence="9">In the C-terminal section; belongs to the DHPS family.</text>
</comment>
<dbReference type="CDD" id="cd00739">
    <property type="entry name" value="DHPS"/>
    <property type="match status" value="1"/>
</dbReference>
<dbReference type="Gene3D" id="3.20.20.20">
    <property type="entry name" value="Dihydropteroate synthase-like"/>
    <property type="match status" value="1"/>
</dbReference>
<proteinExistence type="inferred from homology"/>
<dbReference type="EC" id="4.1.2.25" evidence="11"/>
<evidence type="ECO:0000256" key="3">
    <source>
        <dbReference type="ARBA" id="ARBA00001353"/>
    </source>
</evidence>
<dbReference type="Proteomes" id="UP000076722">
    <property type="component" value="Unassembled WGS sequence"/>
</dbReference>
<dbReference type="Gene3D" id="3.30.70.560">
    <property type="entry name" value="7,8-Dihydro-6-hydroxymethylpterin-pyrophosphokinase HPPK"/>
    <property type="match status" value="1"/>
</dbReference>
<evidence type="ECO:0000256" key="1">
    <source>
        <dbReference type="ARBA" id="ARBA00000012"/>
    </source>
</evidence>
<comment type="catalytic activity">
    <reaction evidence="1">
        <text>(7,8-dihydropterin-6-yl)methyl diphosphate + 4-aminobenzoate = 7,8-dihydropteroate + diphosphate</text>
        <dbReference type="Rhea" id="RHEA:19949"/>
        <dbReference type="ChEBI" id="CHEBI:17836"/>
        <dbReference type="ChEBI" id="CHEBI:17839"/>
        <dbReference type="ChEBI" id="CHEBI:33019"/>
        <dbReference type="ChEBI" id="CHEBI:72950"/>
        <dbReference type="EC" id="2.5.1.15"/>
    </reaction>
</comment>
<keyword evidence="14" id="KW-0479">Metal-binding</keyword>
<sequence>MSESSILHSALARVPILKHIGSRSLSDSSPAASVSHDGRNLAIIALGSNIPDRFANIEAGLRLLEDNREETQILETSFMYETDPMYVTAQDRFANCACLIATTLSPLKLLQKLKNIESTVGRVKTFRNGPRVVDLDIIFYNDEIFDSRAQGVMEEEGHLIVPHVRMHEREFVLRPCADIIPHYIHPLLGYSIADLLGQVANPQIPIRKILPLPPLSVGTERCWILSKKTYIMATLNVTPDSFSDGGQHSSIEDAVTYVHNSVAQGADIIDIGGYSTRPGAAFVSPEEELRRVVPVIQRLREQGLTVPISVDTFRASVADAALAVGADIINDVRALDEDPAMRAVAGKRGVPVILMHSRPGDAGKNKGYADLGGVIAGVKKELGENVSKARRTGGIRRWSVVVDPGIGFNKSVEDNLTLLRHHATLTDSGPVTATPQKSLRAAWEDQQRLETERPMEGMPTLIGASRKSFLGRVIGDPDRDPSLRAWATAAAVTVAVQQKTDIVRVHDIKEMKDVLAIADAVWRAD</sequence>
<evidence type="ECO:0000256" key="8">
    <source>
        <dbReference type="ARBA" id="ARBA00009640"/>
    </source>
</evidence>
<dbReference type="SUPFAM" id="SSF51717">
    <property type="entry name" value="Dihydropteroate synthetase-like"/>
    <property type="match status" value="1"/>
</dbReference>
<dbReference type="InterPro" id="IPR006390">
    <property type="entry name" value="DHP_synth_dom"/>
</dbReference>
<keyword evidence="27" id="KW-1185">Reference proteome</keyword>
<dbReference type="PANTHER" id="PTHR20941:SF1">
    <property type="entry name" value="FOLIC ACID SYNTHESIS PROTEIN FOL1"/>
    <property type="match status" value="1"/>
</dbReference>
<dbReference type="SUPFAM" id="SSF55083">
    <property type="entry name" value="6-hydroxymethyl-7,8-dihydropterin pyrophosphokinase, HPPK"/>
    <property type="match status" value="1"/>
</dbReference>
<evidence type="ECO:0000256" key="24">
    <source>
        <dbReference type="ARBA" id="ARBA00068111"/>
    </source>
</evidence>
<evidence type="ECO:0000256" key="7">
    <source>
        <dbReference type="ARBA" id="ARBA00005051"/>
    </source>
</evidence>
<evidence type="ECO:0000256" key="18">
    <source>
        <dbReference type="ARBA" id="ARBA00022842"/>
    </source>
</evidence>
<dbReference type="InterPro" id="IPR035907">
    <property type="entry name" value="Hppk_sf"/>
</dbReference>
<comment type="pathway">
    <text evidence="7">Cofactor biosynthesis; tetrahydrofolate biosynthesis; 2-amino-4-hydroxy-6-hydroxymethyl-7,8-dihydropteridine diphosphate from 7,8-dihydroneopterin triphosphate: step 4/4.</text>
</comment>
<evidence type="ECO:0000259" key="25">
    <source>
        <dbReference type="PROSITE" id="PS50972"/>
    </source>
</evidence>
<keyword evidence="20" id="KW-0511">Multifunctional enzyme</keyword>
<dbReference type="NCBIfam" id="TIGR01498">
    <property type="entry name" value="folK"/>
    <property type="match status" value="1"/>
</dbReference>
<comment type="pathway">
    <text evidence="5">Cofactor biosynthesis; tetrahydrofolate biosynthesis; 7,8-dihydrofolate from 2-amino-4-hydroxy-6-hydroxymethyl-7,8-dihydropteridine diphosphate and 4-aminobenzoate: step 1/2.</text>
</comment>
<name>A0A164YIM2_9AGAM</name>
<dbReference type="Pfam" id="PF01288">
    <property type="entry name" value="HPPK"/>
    <property type="match status" value="1"/>
</dbReference>
<dbReference type="EMBL" id="KV419398">
    <property type="protein sequence ID" value="KZS96954.1"/>
    <property type="molecule type" value="Genomic_DNA"/>
</dbReference>
<dbReference type="PROSITE" id="PS00794">
    <property type="entry name" value="HPPK"/>
    <property type="match status" value="1"/>
</dbReference>
<feature type="domain" description="Pterin-binding" evidence="25">
    <location>
        <begin position="229"/>
        <end position="516"/>
    </location>
</feature>
<evidence type="ECO:0000256" key="9">
    <source>
        <dbReference type="ARBA" id="ARBA00009951"/>
    </source>
</evidence>
<dbReference type="GO" id="GO:0016301">
    <property type="term" value="F:kinase activity"/>
    <property type="evidence" value="ECO:0007669"/>
    <property type="project" value="UniProtKB-KW"/>
</dbReference>
<dbReference type="FunFam" id="3.20.20.20:FF:000006">
    <property type="entry name" value="Dihydropteroate synthase"/>
    <property type="match status" value="1"/>
</dbReference>
<dbReference type="PROSITE" id="PS50972">
    <property type="entry name" value="PTERIN_BINDING"/>
    <property type="match status" value="1"/>
</dbReference>
<comment type="similarity">
    <text evidence="22">In the central section; belongs to the HPPK family.</text>
</comment>
<comment type="catalytic activity">
    <reaction evidence="2">
        <text>6-hydroxymethyl-7,8-dihydropterin + ATP = (7,8-dihydropterin-6-yl)methyl diphosphate + AMP + H(+)</text>
        <dbReference type="Rhea" id="RHEA:11412"/>
        <dbReference type="ChEBI" id="CHEBI:15378"/>
        <dbReference type="ChEBI" id="CHEBI:30616"/>
        <dbReference type="ChEBI" id="CHEBI:44841"/>
        <dbReference type="ChEBI" id="CHEBI:72950"/>
        <dbReference type="ChEBI" id="CHEBI:456215"/>
        <dbReference type="EC" id="2.7.6.3"/>
    </reaction>
</comment>
<keyword evidence="15" id="KW-0547">Nucleotide-binding</keyword>
<dbReference type="OrthoDB" id="615426at2759"/>
<evidence type="ECO:0000256" key="12">
    <source>
        <dbReference type="ARBA" id="ARBA00013253"/>
    </source>
</evidence>
<protein>
    <recommendedName>
        <fullName evidence="23">Folic acid synthesis protein FOL1</fullName>
        <ecNumber evidence="10">2.5.1.15</ecNumber>
        <ecNumber evidence="12">2.7.6.3</ecNumber>
        <ecNumber evidence="11">4.1.2.25</ecNumber>
    </recommendedName>
    <alternativeName>
        <fullName evidence="24">Folic acid synthesis protein fol1</fullName>
    </alternativeName>
</protein>
<reference evidence="26 27" key="1">
    <citation type="journal article" date="2016" name="Mol. Biol. Evol.">
        <title>Comparative Genomics of Early-Diverging Mushroom-Forming Fungi Provides Insights into the Origins of Lignocellulose Decay Capabilities.</title>
        <authorList>
            <person name="Nagy L.G."/>
            <person name="Riley R."/>
            <person name="Tritt A."/>
            <person name="Adam C."/>
            <person name="Daum C."/>
            <person name="Floudas D."/>
            <person name="Sun H."/>
            <person name="Yadav J.S."/>
            <person name="Pangilinan J."/>
            <person name="Larsson K.H."/>
            <person name="Matsuura K."/>
            <person name="Barry K."/>
            <person name="Labutti K."/>
            <person name="Kuo R."/>
            <person name="Ohm R.A."/>
            <person name="Bhattacharya S.S."/>
            <person name="Shirouzu T."/>
            <person name="Yoshinaga Y."/>
            <person name="Martin F.M."/>
            <person name="Grigoriev I.V."/>
            <person name="Hibbett D.S."/>
        </authorList>
    </citation>
    <scope>NUCLEOTIDE SEQUENCE [LARGE SCALE GENOMIC DNA]</scope>
    <source>
        <strain evidence="26 27">HHB9708</strain>
    </source>
</reference>
<dbReference type="STRING" id="1314777.A0A164YIM2"/>
<evidence type="ECO:0000256" key="10">
    <source>
        <dbReference type="ARBA" id="ARBA00012458"/>
    </source>
</evidence>
<dbReference type="InterPro" id="IPR000550">
    <property type="entry name" value="Hppk"/>
</dbReference>
<dbReference type="InterPro" id="IPR045031">
    <property type="entry name" value="DHP_synth-like"/>
</dbReference>
<evidence type="ECO:0000256" key="22">
    <source>
        <dbReference type="ARBA" id="ARBA00061548"/>
    </source>
</evidence>
<dbReference type="GO" id="GO:0004150">
    <property type="term" value="F:dihydroneopterin aldolase activity"/>
    <property type="evidence" value="ECO:0007669"/>
    <property type="project" value="UniProtKB-EC"/>
</dbReference>
<dbReference type="EC" id="2.7.6.3" evidence="12"/>
<dbReference type="GO" id="GO:0046872">
    <property type="term" value="F:metal ion binding"/>
    <property type="evidence" value="ECO:0007669"/>
    <property type="project" value="UniProtKB-KW"/>
</dbReference>
<keyword evidence="19" id="KW-0289">Folate biosynthesis</keyword>
<evidence type="ECO:0000313" key="27">
    <source>
        <dbReference type="Proteomes" id="UP000076722"/>
    </source>
</evidence>
<keyword evidence="13" id="KW-0808">Transferase</keyword>
<dbReference type="InterPro" id="IPR000489">
    <property type="entry name" value="Pterin-binding_dom"/>
</dbReference>
<dbReference type="EC" id="2.5.1.15" evidence="10"/>
<evidence type="ECO:0000256" key="6">
    <source>
        <dbReference type="ARBA" id="ARBA00005013"/>
    </source>
</evidence>
<evidence type="ECO:0000256" key="21">
    <source>
        <dbReference type="ARBA" id="ARBA00058009"/>
    </source>
</evidence>
<evidence type="ECO:0000256" key="23">
    <source>
        <dbReference type="ARBA" id="ARBA00067568"/>
    </source>
</evidence>
<comment type="function">
    <text evidence="21">Catalyzes three sequential steps of tetrahydrofolate biosynthesis.</text>
</comment>
<comment type="similarity">
    <text evidence="8">In the N-terminal section; belongs to the DHNA family.</text>
</comment>
<evidence type="ECO:0000256" key="19">
    <source>
        <dbReference type="ARBA" id="ARBA00022909"/>
    </source>
</evidence>
<evidence type="ECO:0000256" key="20">
    <source>
        <dbReference type="ARBA" id="ARBA00023268"/>
    </source>
</evidence>
<evidence type="ECO:0000256" key="17">
    <source>
        <dbReference type="ARBA" id="ARBA00022840"/>
    </source>
</evidence>
<gene>
    <name evidence="26" type="ORF">SISNIDRAFT_406956</name>
</gene>
<keyword evidence="16" id="KW-0418">Kinase</keyword>
<dbReference type="GO" id="GO:0046656">
    <property type="term" value="P:folic acid biosynthetic process"/>
    <property type="evidence" value="ECO:0007669"/>
    <property type="project" value="UniProtKB-KW"/>
</dbReference>
<dbReference type="PROSITE" id="PS00793">
    <property type="entry name" value="DHPS_2"/>
    <property type="match status" value="1"/>
</dbReference>
<keyword evidence="17" id="KW-0067">ATP-binding</keyword>
<dbReference type="GO" id="GO:0005740">
    <property type="term" value="C:mitochondrial envelope"/>
    <property type="evidence" value="ECO:0007669"/>
    <property type="project" value="TreeGrafter"/>
</dbReference>
<dbReference type="UniPathway" id="UPA00077">
    <property type="reaction ID" value="UER00155"/>
</dbReference>
<evidence type="ECO:0000256" key="14">
    <source>
        <dbReference type="ARBA" id="ARBA00022723"/>
    </source>
</evidence>
<evidence type="ECO:0000256" key="4">
    <source>
        <dbReference type="ARBA" id="ARBA00001946"/>
    </source>
</evidence>
<dbReference type="PANTHER" id="PTHR20941">
    <property type="entry name" value="FOLATE SYNTHESIS PROTEINS"/>
    <property type="match status" value="1"/>
</dbReference>
<comment type="pathway">
    <text evidence="6">Cofactor biosynthesis; tetrahydrofolate biosynthesis; 2-amino-4-hydroxy-6-hydroxymethyl-7,8-dihydropteridine diphosphate from 7,8-dihydroneopterin triphosphate: step 3/4.</text>
</comment>
<dbReference type="GO" id="GO:0046654">
    <property type="term" value="P:tetrahydrofolate biosynthetic process"/>
    <property type="evidence" value="ECO:0007669"/>
    <property type="project" value="UniProtKB-UniPathway"/>
</dbReference>
<comment type="catalytic activity">
    <reaction evidence="3">
        <text>7,8-dihydroneopterin = 6-hydroxymethyl-7,8-dihydropterin + glycolaldehyde</text>
        <dbReference type="Rhea" id="RHEA:10540"/>
        <dbReference type="ChEBI" id="CHEBI:17001"/>
        <dbReference type="ChEBI" id="CHEBI:17071"/>
        <dbReference type="ChEBI" id="CHEBI:44841"/>
        <dbReference type="EC" id="4.1.2.25"/>
    </reaction>
</comment>
<keyword evidence="18" id="KW-0460">Magnesium</keyword>
<dbReference type="GO" id="GO:0004156">
    <property type="term" value="F:dihydropteroate synthase activity"/>
    <property type="evidence" value="ECO:0007669"/>
    <property type="project" value="UniProtKB-EC"/>
</dbReference>
<organism evidence="26 27">
    <name type="scientific">Sistotremastrum niveocremeum HHB9708</name>
    <dbReference type="NCBI Taxonomy" id="1314777"/>
    <lineage>
        <taxon>Eukaryota</taxon>
        <taxon>Fungi</taxon>
        <taxon>Dikarya</taxon>
        <taxon>Basidiomycota</taxon>
        <taxon>Agaricomycotina</taxon>
        <taxon>Agaricomycetes</taxon>
        <taxon>Sistotremastrales</taxon>
        <taxon>Sistotremastraceae</taxon>
        <taxon>Sertulicium</taxon>
        <taxon>Sertulicium niveocremeum</taxon>
    </lineage>
</organism>
<dbReference type="NCBIfam" id="TIGR01496">
    <property type="entry name" value="DHPS"/>
    <property type="match status" value="1"/>
</dbReference>
<dbReference type="AlphaFoldDB" id="A0A164YIM2"/>
<evidence type="ECO:0000256" key="11">
    <source>
        <dbReference type="ARBA" id="ARBA00013043"/>
    </source>
</evidence>
<evidence type="ECO:0000256" key="2">
    <source>
        <dbReference type="ARBA" id="ARBA00000198"/>
    </source>
</evidence>
<comment type="cofactor">
    <cofactor evidence="4">
        <name>Mg(2+)</name>
        <dbReference type="ChEBI" id="CHEBI:18420"/>
    </cofactor>
</comment>
<dbReference type="Pfam" id="PF00809">
    <property type="entry name" value="Pterin_bind"/>
    <property type="match status" value="1"/>
</dbReference>
<evidence type="ECO:0000256" key="15">
    <source>
        <dbReference type="ARBA" id="ARBA00022741"/>
    </source>
</evidence>
<evidence type="ECO:0000256" key="5">
    <source>
        <dbReference type="ARBA" id="ARBA00004763"/>
    </source>
</evidence>
<evidence type="ECO:0000256" key="13">
    <source>
        <dbReference type="ARBA" id="ARBA00022679"/>
    </source>
</evidence>